<feature type="compositionally biased region" description="Basic and acidic residues" evidence="1">
    <location>
        <begin position="183"/>
        <end position="198"/>
    </location>
</feature>
<accession>A0AAN7T579</accession>
<dbReference type="InterPro" id="IPR052800">
    <property type="entry name" value="DNA_Repair_Helicase_ZGRF1"/>
</dbReference>
<dbReference type="PANTHER" id="PTHR28535:SF1">
    <property type="entry name" value="PROTEIN ZGRF1"/>
    <property type="match status" value="1"/>
</dbReference>
<evidence type="ECO:0000256" key="1">
    <source>
        <dbReference type="SAM" id="MobiDB-lite"/>
    </source>
</evidence>
<dbReference type="GO" id="GO:0005634">
    <property type="term" value="C:nucleus"/>
    <property type="evidence" value="ECO:0007669"/>
    <property type="project" value="TreeGrafter"/>
</dbReference>
<dbReference type="GO" id="GO:0006302">
    <property type="term" value="P:double-strand break repair"/>
    <property type="evidence" value="ECO:0007669"/>
    <property type="project" value="TreeGrafter"/>
</dbReference>
<protein>
    <recommendedName>
        <fullName evidence="2">5'-3' DNA helicase ZGRF1-like N-terminal domain-containing protein</fullName>
    </recommendedName>
</protein>
<evidence type="ECO:0000313" key="4">
    <source>
        <dbReference type="Proteomes" id="UP001309876"/>
    </source>
</evidence>
<evidence type="ECO:0000259" key="2">
    <source>
        <dbReference type="Pfam" id="PF10382"/>
    </source>
</evidence>
<feature type="compositionally biased region" description="Basic and acidic residues" evidence="1">
    <location>
        <begin position="272"/>
        <end position="288"/>
    </location>
</feature>
<feature type="compositionally biased region" description="Low complexity" evidence="1">
    <location>
        <begin position="289"/>
        <end position="305"/>
    </location>
</feature>
<dbReference type="GO" id="GO:0035861">
    <property type="term" value="C:site of double-strand break"/>
    <property type="evidence" value="ECO:0007669"/>
    <property type="project" value="TreeGrafter"/>
</dbReference>
<name>A0AAN7T579_9EURO</name>
<feature type="domain" description="5'-3' DNA helicase ZGRF1-like N-terminal" evidence="2">
    <location>
        <begin position="19"/>
        <end position="99"/>
    </location>
</feature>
<feature type="compositionally biased region" description="Polar residues" evidence="1">
    <location>
        <begin position="511"/>
        <end position="529"/>
    </location>
</feature>
<evidence type="ECO:0000313" key="3">
    <source>
        <dbReference type="EMBL" id="KAK5090067.1"/>
    </source>
</evidence>
<dbReference type="PANTHER" id="PTHR28535">
    <property type="entry name" value="ZINC FINGER GRF-TYPE CONTAINING 1"/>
    <property type="match status" value="1"/>
</dbReference>
<feature type="compositionally biased region" description="Basic and acidic residues" evidence="1">
    <location>
        <begin position="401"/>
        <end position="414"/>
    </location>
</feature>
<dbReference type="Proteomes" id="UP001309876">
    <property type="component" value="Unassembled WGS sequence"/>
</dbReference>
<feature type="region of interest" description="Disordered" evidence="1">
    <location>
        <begin position="150"/>
        <end position="327"/>
    </location>
</feature>
<dbReference type="InterPro" id="IPR018838">
    <property type="entry name" value="ZGRF1-like_N"/>
</dbReference>
<gene>
    <name evidence="3" type="ORF">LTR05_000236</name>
</gene>
<feature type="compositionally biased region" description="Polar residues" evidence="1">
    <location>
        <begin position="252"/>
        <end position="271"/>
    </location>
</feature>
<feature type="region of interest" description="Disordered" evidence="1">
    <location>
        <begin position="480"/>
        <end position="567"/>
    </location>
</feature>
<sequence length="759" mass="84346">MATPTSSLNPPQSQVSAPVHEFRCMFTHDIFKKQKKWHDGSVKFHTFNKRVMVYDESRNFVGDLHYRGPEEFEEGLEFKLDRPVLVEVGDRLGQTDTDLTQLLGRQKQDGAVTQANSQLNRSTLSRINTSKPLVKPKSIRELLGASQGRFGRSRLPLQSPYEQRQISGGLQPDPEPVPKRRKVGEETLTKQRHHHEEIPPQIVSRSVSKPLSRTEHERPKEVVELFSDDEPSLNHEPRTLAGTKPKDITTAAHKQTNKLKQGTRANISKDATTFERLSRPFSREHENASMRPSSDSSDSRPPTATSRRRQRFTSSGPRSSLKLPSQKPRLKLMYKALLSAIPVGTDNIGLPASARVPEQAQQAETQAPQFRRPRNDLLDTDRFFALSQMQPLESGIPLPRSQDRVSPQRDDVQDHTLPLSPRTLPGQVEPGPAKVQEAEICVPTSPLFMTQTASQSSALPMQGPMLDALDLDLDAMSMHRDSVGVSSSQPVADEPEPDEMHSPELQVRLDLSSSSPSYTPTHRTRSGTVTPKVDVHLQPSIEDGPSDARKIQDPQPEPPIQADARRLKRPFRRVVSLDQPALEHNKVNHHDGFQIDLSSTDTSMRASNLLSPDPYPAQGPPALLRTSTSDPSAFLNIPTIFEPTECISNGADPLEQQNKEQTTVDTPNQAPEAVSEPLIPASMPSESGAWTSTEAFLLFDRWPLGRQKPDYGQMADEPQSRGLSGGLPEDERRVHTKSGITAMTKKYGTFGSAKLVSQQ</sequence>
<dbReference type="AlphaFoldDB" id="A0AAN7T579"/>
<feature type="region of interest" description="Disordered" evidence="1">
    <location>
        <begin position="393"/>
        <end position="430"/>
    </location>
</feature>
<feature type="region of interest" description="Disordered" evidence="1">
    <location>
        <begin position="707"/>
        <end position="733"/>
    </location>
</feature>
<organism evidence="3 4">
    <name type="scientific">Lithohypha guttulata</name>
    <dbReference type="NCBI Taxonomy" id="1690604"/>
    <lineage>
        <taxon>Eukaryota</taxon>
        <taxon>Fungi</taxon>
        <taxon>Dikarya</taxon>
        <taxon>Ascomycota</taxon>
        <taxon>Pezizomycotina</taxon>
        <taxon>Eurotiomycetes</taxon>
        <taxon>Chaetothyriomycetidae</taxon>
        <taxon>Chaetothyriales</taxon>
        <taxon>Trichomeriaceae</taxon>
        <taxon>Lithohypha</taxon>
    </lineage>
</organism>
<dbReference type="EMBL" id="JAVRRJ010000001">
    <property type="protein sequence ID" value="KAK5090067.1"/>
    <property type="molecule type" value="Genomic_DNA"/>
</dbReference>
<feature type="compositionally biased region" description="Basic and acidic residues" evidence="1">
    <location>
        <begin position="212"/>
        <end position="223"/>
    </location>
</feature>
<feature type="region of interest" description="Disordered" evidence="1">
    <location>
        <begin position="604"/>
        <end position="630"/>
    </location>
</feature>
<comment type="caution">
    <text evidence="3">The sequence shown here is derived from an EMBL/GenBank/DDBJ whole genome shotgun (WGS) entry which is preliminary data.</text>
</comment>
<proteinExistence type="predicted"/>
<keyword evidence="4" id="KW-1185">Reference proteome</keyword>
<dbReference type="Pfam" id="PF10382">
    <property type="entry name" value="ZGRF1-like_N"/>
    <property type="match status" value="1"/>
</dbReference>
<reference evidence="3 4" key="1">
    <citation type="submission" date="2023-08" db="EMBL/GenBank/DDBJ databases">
        <title>Black Yeasts Isolated from many extreme environments.</title>
        <authorList>
            <person name="Coleine C."/>
            <person name="Stajich J.E."/>
            <person name="Selbmann L."/>
        </authorList>
    </citation>
    <scope>NUCLEOTIDE SEQUENCE [LARGE SCALE GENOMIC DNA]</scope>
    <source>
        <strain evidence="3 4">CCFEE 5910</strain>
    </source>
</reference>